<organism evidence="2 3">
    <name type="scientific">Rhizobium alvei</name>
    <dbReference type="NCBI Taxonomy" id="1132659"/>
    <lineage>
        <taxon>Bacteria</taxon>
        <taxon>Pseudomonadati</taxon>
        <taxon>Pseudomonadota</taxon>
        <taxon>Alphaproteobacteria</taxon>
        <taxon>Hyphomicrobiales</taxon>
        <taxon>Rhizobiaceae</taxon>
        <taxon>Rhizobium/Agrobacterium group</taxon>
        <taxon>Rhizobium</taxon>
    </lineage>
</organism>
<dbReference type="Proteomes" id="UP001174932">
    <property type="component" value="Unassembled WGS sequence"/>
</dbReference>
<gene>
    <name evidence="2" type="ORF">Q4481_15480</name>
</gene>
<evidence type="ECO:0000259" key="1">
    <source>
        <dbReference type="Pfam" id="PF08240"/>
    </source>
</evidence>
<dbReference type="InterPro" id="IPR013154">
    <property type="entry name" value="ADH-like_N"/>
</dbReference>
<dbReference type="SUPFAM" id="SSF50129">
    <property type="entry name" value="GroES-like"/>
    <property type="match status" value="1"/>
</dbReference>
<dbReference type="Pfam" id="PF08240">
    <property type="entry name" value="ADH_N"/>
    <property type="match status" value="1"/>
</dbReference>
<feature type="domain" description="Alcohol dehydrogenase-like N-terminal" evidence="1">
    <location>
        <begin position="43"/>
        <end position="101"/>
    </location>
</feature>
<name>A0ABT8YNU4_9HYPH</name>
<evidence type="ECO:0000313" key="2">
    <source>
        <dbReference type="EMBL" id="MDO6965367.1"/>
    </source>
</evidence>
<reference evidence="2" key="2">
    <citation type="submission" date="2023-07" db="EMBL/GenBank/DDBJ databases">
        <authorList>
            <person name="Shen H."/>
        </authorList>
    </citation>
    <scope>NUCLEOTIDE SEQUENCE</scope>
    <source>
        <strain evidence="2">TNR-22</strain>
    </source>
</reference>
<sequence>MTTETMRALVQLHDGYSGRQEGPQIDRLEPYVMMQEIAVPEPGPGKVLIKVAMAAINPSDLHFIKGEYGQPRRKGVPAGFEGVGTVASGNGAYAESLVGKRGRLHGRS</sequence>
<evidence type="ECO:0000313" key="3">
    <source>
        <dbReference type="Proteomes" id="UP001174932"/>
    </source>
</evidence>
<comment type="caution">
    <text evidence="2">The sequence shown here is derived from an EMBL/GenBank/DDBJ whole genome shotgun (WGS) entry which is preliminary data.</text>
</comment>
<dbReference type="EMBL" id="JAUOZU010000010">
    <property type="protein sequence ID" value="MDO6965367.1"/>
    <property type="molecule type" value="Genomic_DNA"/>
</dbReference>
<proteinExistence type="predicted"/>
<dbReference type="RefSeq" id="WP_304377290.1">
    <property type="nucleotide sequence ID" value="NZ_JAUOZU010000010.1"/>
</dbReference>
<keyword evidence="3" id="KW-1185">Reference proteome</keyword>
<protein>
    <submittedName>
        <fullName evidence="2">Alcohol dehydrogenase catalytic domain-containing protein</fullName>
    </submittedName>
</protein>
<dbReference type="Gene3D" id="3.90.180.10">
    <property type="entry name" value="Medium-chain alcohol dehydrogenases, catalytic domain"/>
    <property type="match status" value="1"/>
</dbReference>
<reference evidence="2" key="1">
    <citation type="journal article" date="2015" name="Int. J. Syst. Evol. Microbiol.">
        <title>Rhizobium alvei sp. nov., isolated from a freshwater river.</title>
        <authorList>
            <person name="Sheu S.Y."/>
            <person name="Huang H.W."/>
            <person name="Young C.C."/>
            <person name="Chen W.M."/>
        </authorList>
    </citation>
    <scope>NUCLEOTIDE SEQUENCE</scope>
    <source>
        <strain evidence="2">TNR-22</strain>
    </source>
</reference>
<dbReference type="InterPro" id="IPR011032">
    <property type="entry name" value="GroES-like_sf"/>
</dbReference>
<accession>A0ABT8YNU4</accession>